<dbReference type="Proteomes" id="UP001470809">
    <property type="component" value="Chromosome"/>
</dbReference>
<organism evidence="2 3">
    <name type="scientific">Yoonia rhodophyticola</name>
    <dbReference type="NCBI Taxonomy" id="3137370"/>
    <lineage>
        <taxon>Bacteria</taxon>
        <taxon>Pseudomonadati</taxon>
        <taxon>Pseudomonadota</taxon>
        <taxon>Alphaproteobacteria</taxon>
        <taxon>Rhodobacterales</taxon>
        <taxon>Paracoccaceae</taxon>
        <taxon>Yoonia</taxon>
    </lineage>
</organism>
<keyword evidence="2" id="KW-0378">Hydrolase</keyword>
<reference evidence="3" key="1">
    <citation type="submission" date="2024-04" db="EMBL/GenBank/DDBJ databases">
        <title>Phylogenomic analyses of a clade within the roseobacter group suggest taxonomic reassignments of species of the genera Aestuariivita, Citreicella, Loktanella, Nautella, Pelagibaca, Ruegeria, Thalassobius, Thiobacimonas and Tropicibacter, and the proposal o.</title>
        <authorList>
            <person name="Jeon C.O."/>
        </authorList>
    </citation>
    <scope>NUCLEOTIDE SEQUENCE [LARGE SCALE GENOMIC DNA]</scope>
    <source>
        <strain evidence="3">SS1-5</strain>
    </source>
</reference>
<name>A0AAN0MB70_9RHOB</name>
<dbReference type="SUPFAM" id="SSF53474">
    <property type="entry name" value="alpha/beta-Hydrolases"/>
    <property type="match status" value="1"/>
</dbReference>
<dbReference type="PRINTS" id="PR00111">
    <property type="entry name" value="ABHYDROLASE"/>
</dbReference>
<dbReference type="InterPro" id="IPR029058">
    <property type="entry name" value="AB_hydrolase_fold"/>
</dbReference>
<dbReference type="PANTHER" id="PTHR43689:SF8">
    <property type="entry name" value="ALPHA_BETA-HYDROLASES SUPERFAMILY PROTEIN"/>
    <property type="match status" value="1"/>
</dbReference>
<dbReference type="EMBL" id="CP151767">
    <property type="protein sequence ID" value="WZU68094.1"/>
    <property type="molecule type" value="Genomic_DNA"/>
</dbReference>
<dbReference type="KEGG" id="yrh:AABB31_03910"/>
<reference evidence="2 3" key="2">
    <citation type="submission" date="2024-08" db="EMBL/GenBank/DDBJ databases">
        <title>Phylogenomic analyses of a clade within the roseobacter group suggest taxonomic reassignments of species of the genera Aestuariivita, Citreicella, Loktanella, Nautella, Pelagibaca, Ruegeria, Thalassobius, Thiobacimonas and Tropicibacter, and the proposal o.</title>
        <authorList>
            <person name="Jeon C.O."/>
        </authorList>
    </citation>
    <scope>NUCLEOTIDE SEQUENCE [LARGE SCALE GENOMIC DNA]</scope>
    <source>
        <strain evidence="2 3">SS1-5</strain>
    </source>
</reference>
<dbReference type="RefSeq" id="WP_342077387.1">
    <property type="nucleotide sequence ID" value="NZ_CP151767.2"/>
</dbReference>
<dbReference type="NCBIfam" id="TIGR03056">
    <property type="entry name" value="bchO_mg_che_rel"/>
    <property type="match status" value="1"/>
</dbReference>
<protein>
    <submittedName>
        <fullName evidence="2">Alpha/beta fold hydrolase BchO</fullName>
    </submittedName>
</protein>
<dbReference type="InterPro" id="IPR017497">
    <property type="entry name" value="BchO"/>
</dbReference>
<accession>A0AAN0MB70</accession>
<dbReference type="Gene3D" id="3.40.50.1820">
    <property type="entry name" value="alpha/beta hydrolase"/>
    <property type="match status" value="1"/>
</dbReference>
<sequence>MRWPDDARDWPLRQHSRQILHRPHRWHVQSHGSGETILLIHGAGGATQSFRHLFPLLCPQYQVIAVDLPGQGFTQLGAQQRCGLDPMAKDLLGLCQAEAWMPDLIVGHSAGVPLALRMCEMGMRPQYGIVGINAALGNFKGVAGWLFPLMAKALAVTPFSASLFASTTTRNSVRNLVAGTGSTLAPEGLELYYRLATDRAHVDATLSMMAQWSLDELLARLPQIETHVHLIAGLNDKAVPPSISRDAAARLPMATLTELAGLGHLAHEEDAPAIARIINTQMGTRV</sequence>
<evidence type="ECO:0000259" key="1">
    <source>
        <dbReference type="Pfam" id="PF12697"/>
    </source>
</evidence>
<dbReference type="InterPro" id="IPR000073">
    <property type="entry name" value="AB_hydrolase_1"/>
</dbReference>
<dbReference type="Pfam" id="PF12697">
    <property type="entry name" value="Abhydrolase_6"/>
    <property type="match status" value="1"/>
</dbReference>
<feature type="domain" description="AB hydrolase-1" evidence="1">
    <location>
        <begin position="37"/>
        <end position="276"/>
    </location>
</feature>
<proteinExistence type="predicted"/>
<dbReference type="PANTHER" id="PTHR43689">
    <property type="entry name" value="HYDROLASE"/>
    <property type="match status" value="1"/>
</dbReference>
<evidence type="ECO:0000313" key="2">
    <source>
        <dbReference type="EMBL" id="WZU68094.1"/>
    </source>
</evidence>
<evidence type="ECO:0000313" key="3">
    <source>
        <dbReference type="Proteomes" id="UP001470809"/>
    </source>
</evidence>
<dbReference type="AlphaFoldDB" id="A0AAN0MB70"/>
<dbReference type="GO" id="GO:0016787">
    <property type="term" value="F:hydrolase activity"/>
    <property type="evidence" value="ECO:0007669"/>
    <property type="project" value="UniProtKB-KW"/>
</dbReference>
<keyword evidence="3" id="KW-1185">Reference proteome</keyword>
<gene>
    <name evidence="2" type="primary">bchO</name>
    <name evidence="2" type="ORF">AABB31_03910</name>
</gene>